<protein>
    <submittedName>
        <fullName evidence="1">Uncharacterized protein</fullName>
    </submittedName>
</protein>
<keyword evidence="2" id="KW-1185">Reference proteome</keyword>
<dbReference type="Proteomes" id="UP000292085">
    <property type="component" value="Unassembled WGS sequence"/>
</dbReference>
<gene>
    <name evidence="1" type="ORF">EWE75_12055</name>
</gene>
<organism evidence="1 2">
    <name type="scientific">Sphingomonas populi</name>
    <dbReference type="NCBI Taxonomy" id="2484750"/>
    <lineage>
        <taxon>Bacteria</taxon>
        <taxon>Pseudomonadati</taxon>
        <taxon>Pseudomonadota</taxon>
        <taxon>Alphaproteobacteria</taxon>
        <taxon>Sphingomonadales</taxon>
        <taxon>Sphingomonadaceae</taxon>
        <taxon>Sphingomonas</taxon>
    </lineage>
</organism>
<dbReference type="AlphaFoldDB" id="A0A4Q6Y228"/>
<proteinExistence type="predicted"/>
<sequence length="208" mass="22102">MSYPITGPILLPSEPALKTDTPAMLDWGGPLTPQNGGAVQTLMRLGTRHSLDFVMPPMLTEPHGRIWAAKLKLAKLFGALLPFGQDGFVIGAPGSPVVNGTGQSGMLLNMRGFTPRYTVKFGQAFSLVHLGHRFIYFAADQGTAGADGGLLLPIFPMLRAIPVDGDACEFGKPMIEGSLSMGGSNKIGQDRDTAPWSTFGTITITENE</sequence>
<dbReference type="EMBL" id="SGIS01000016">
    <property type="protein sequence ID" value="RZF64272.1"/>
    <property type="molecule type" value="Genomic_DNA"/>
</dbReference>
<accession>A0A4Q6Y228</accession>
<dbReference type="OrthoDB" id="7173828at2"/>
<comment type="caution">
    <text evidence="1">The sequence shown here is derived from an EMBL/GenBank/DDBJ whole genome shotgun (WGS) entry which is preliminary data.</text>
</comment>
<evidence type="ECO:0000313" key="2">
    <source>
        <dbReference type="Proteomes" id="UP000292085"/>
    </source>
</evidence>
<evidence type="ECO:0000313" key="1">
    <source>
        <dbReference type="EMBL" id="RZF64272.1"/>
    </source>
</evidence>
<reference evidence="1 2" key="1">
    <citation type="submission" date="2019-02" db="EMBL/GenBank/DDBJ databases">
        <authorList>
            <person name="Li Y."/>
        </authorList>
    </citation>
    <scope>NUCLEOTIDE SEQUENCE [LARGE SCALE GENOMIC DNA]</scope>
    <source>
        <strain evidence="1 2">3-7</strain>
    </source>
</reference>
<name>A0A4Q6Y228_9SPHN</name>
<dbReference type="RefSeq" id="WP_130157745.1">
    <property type="nucleotide sequence ID" value="NZ_SGIS01000016.1"/>
</dbReference>